<evidence type="ECO:0000259" key="3">
    <source>
        <dbReference type="PROSITE" id="PS50110"/>
    </source>
</evidence>
<dbReference type="PROSITE" id="PS50110">
    <property type="entry name" value="RESPONSE_REGULATORY"/>
    <property type="match status" value="1"/>
</dbReference>
<evidence type="ECO:0000256" key="2">
    <source>
        <dbReference type="PROSITE-ProRule" id="PRU00169"/>
    </source>
</evidence>
<dbReference type="InterPro" id="IPR011006">
    <property type="entry name" value="CheY-like_superfamily"/>
</dbReference>
<evidence type="ECO:0000313" key="4">
    <source>
        <dbReference type="EMBL" id="MDU0343214.1"/>
    </source>
</evidence>
<proteinExistence type="predicted"/>
<dbReference type="Pfam" id="PF00072">
    <property type="entry name" value="Response_reg"/>
    <property type="match status" value="1"/>
</dbReference>
<dbReference type="SUPFAM" id="SSF52172">
    <property type="entry name" value="CheY-like"/>
    <property type="match status" value="1"/>
</dbReference>
<gene>
    <name evidence="4" type="ORF">RKE40_25245</name>
</gene>
<comment type="caution">
    <text evidence="4">The sequence shown here is derived from an EMBL/GenBank/DDBJ whole genome shotgun (WGS) entry which is preliminary data.</text>
</comment>
<protein>
    <submittedName>
        <fullName evidence="4">Response regulator</fullName>
    </submittedName>
</protein>
<dbReference type="PANTHER" id="PTHR44591:SF21">
    <property type="entry name" value="TWO-COMPONENT RESPONSE REGULATOR"/>
    <property type="match status" value="1"/>
</dbReference>
<keyword evidence="5" id="KW-1185">Reference proteome</keyword>
<evidence type="ECO:0000313" key="5">
    <source>
        <dbReference type="Proteomes" id="UP001254257"/>
    </source>
</evidence>
<dbReference type="EMBL" id="JAWDID010000062">
    <property type="protein sequence ID" value="MDU0343214.1"/>
    <property type="molecule type" value="Genomic_DNA"/>
</dbReference>
<dbReference type="Gene3D" id="3.40.50.2300">
    <property type="match status" value="1"/>
</dbReference>
<dbReference type="InterPro" id="IPR001789">
    <property type="entry name" value="Sig_transdc_resp-reg_receiver"/>
</dbReference>
<dbReference type="PANTHER" id="PTHR44591">
    <property type="entry name" value="STRESS RESPONSE REGULATOR PROTEIN 1"/>
    <property type="match status" value="1"/>
</dbReference>
<sequence>MNKPIALIVEDEPLLMLHAVDIVEDAGFEVLEAANADEAVVILEGRDDIRVVITDVQMPGTMDGLKLANAVRDRWPPILIIVVPGHHKLQAGELPDDVRFLTKPYSERQMHEALSQLI</sequence>
<name>A0ABU3SEL0_9HYPH</name>
<dbReference type="SMART" id="SM00448">
    <property type="entry name" value="REC"/>
    <property type="match status" value="1"/>
</dbReference>
<feature type="modified residue" description="4-aspartylphosphate" evidence="2">
    <location>
        <position position="55"/>
    </location>
</feature>
<accession>A0ABU3SEL0</accession>
<keyword evidence="1 2" id="KW-0597">Phosphoprotein</keyword>
<organism evidence="4 5">
    <name type="scientific">Bosea rubneri</name>
    <dbReference type="NCBI Taxonomy" id="3075434"/>
    <lineage>
        <taxon>Bacteria</taxon>
        <taxon>Pseudomonadati</taxon>
        <taxon>Pseudomonadota</taxon>
        <taxon>Alphaproteobacteria</taxon>
        <taxon>Hyphomicrobiales</taxon>
        <taxon>Boseaceae</taxon>
        <taxon>Bosea</taxon>
    </lineage>
</organism>
<dbReference type="Proteomes" id="UP001254257">
    <property type="component" value="Unassembled WGS sequence"/>
</dbReference>
<dbReference type="RefSeq" id="WP_316020953.1">
    <property type="nucleotide sequence ID" value="NZ_JAWDID010000062.1"/>
</dbReference>
<evidence type="ECO:0000256" key="1">
    <source>
        <dbReference type="ARBA" id="ARBA00022553"/>
    </source>
</evidence>
<feature type="domain" description="Response regulatory" evidence="3">
    <location>
        <begin position="5"/>
        <end position="118"/>
    </location>
</feature>
<reference evidence="4 5" key="1">
    <citation type="submission" date="2023-09" db="EMBL/GenBank/DDBJ databases">
        <title>Whole genome shotgun sequencing (WGS) of Bosea sp. ZW T0_25, isolated from stored onions (Allium cepa).</title>
        <authorList>
            <person name="Stoll D.A."/>
            <person name="Huch M."/>
        </authorList>
    </citation>
    <scope>NUCLEOTIDE SEQUENCE [LARGE SCALE GENOMIC DNA]</scope>
    <source>
        <strain evidence="4 5">ZW T0_25</strain>
    </source>
</reference>
<dbReference type="InterPro" id="IPR050595">
    <property type="entry name" value="Bact_response_regulator"/>
</dbReference>